<evidence type="ECO:0000256" key="2">
    <source>
        <dbReference type="ARBA" id="ARBA00008520"/>
    </source>
</evidence>
<dbReference type="GO" id="GO:0042597">
    <property type="term" value="C:periplasmic space"/>
    <property type="evidence" value="ECO:0007669"/>
    <property type="project" value="UniProtKB-SubCell"/>
</dbReference>
<protein>
    <submittedName>
        <fullName evidence="4">Extracellular solute-binding protein</fullName>
    </submittedName>
</protein>
<evidence type="ECO:0000313" key="4">
    <source>
        <dbReference type="EMBL" id="MSU05873.1"/>
    </source>
</evidence>
<name>A0A7X2TRD9_9SPIO</name>
<comment type="subcellular location">
    <subcellularLocation>
        <location evidence="1">Periplasm</location>
    </subcellularLocation>
</comment>
<evidence type="ECO:0000256" key="3">
    <source>
        <dbReference type="SAM" id="SignalP"/>
    </source>
</evidence>
<comment type="similarity">
    <text evidence="2">Belongs to the bacterial solute-binding protein 1 family.</text>
</comment>
<keyword evidence="5" id="KW-1185">Reference proteome</keyword>
<reference evidence="4 5" key="1">
    <citation type="submission" date="2019-08" db="EMBL/GenBank/DDBJ databases">
        <title>In-depth cultivation of the pig gut microbiome towards novel bacterial diversity and tailored functional studies.</title>
        <authorList>
            <person name="Wylensek D."/>
            <person name="Hitch T.C.A."/>
            <person name="Clavel T."/>
        </authorList>
    </citation>
    <scope>NUCLEOTIDE SEQUENCE [LARGE SCALE GENOMIC DNA]</scope>
    <source>
        <strain evidence="4 5">NM-380-WT-3C1</strain>
    </source>
</reference>
<dbReference type="EMBL" id="VUNN01000004">
    <property type="protein sequence ID" value="MSU05873.1"/>
    <property type="molecule type" value="Genomic_DNA"/>
</dbReference>
<gene>
    <name evidence="4" type="ORF">FYJ80_03640</name>
</gene>
<dbReference type="AlphaFoldDB" id="A0A7X2TRD9"/>
<dbReference type="InterPro" id="IPR050490">
    <property type="entry name" value="Bact_solute-bd_prot1"/>
</dbReference>
<feature type="signal peptide" evidence="3">
    <location>
        <begin position="1"/>
        <end position="20"/>
    </location>
</feature>
<evidence type="ECO:0000313" key="5">
    <source>
        <dbReference type="Proteomes" id="UP000460549"/>
    </source>
</evidence>
<dbReference type="RefSeq" id="WP_154424774.1">
    <property type="nucleotide sequence ID" value="NZ_JAQYGB010000088.1"/>
</dbReference>
<dbReference type="PANTHER" id="PTHR43649">
    <property type="entry name" value="ARABINOSE-BINDING PROTEIN-RELATED"/>
    <property type="match status" value="1"/>
</dbReference>
<evidence type="ECO:0000256" key="1">
    <source>
        <dbReference type="ARBA" id="ARBA00004418"/>
    </source>
</evidence>
<accession>A0A7X2TRD9</accession>
<dbReference type="Pfam" id="PF01547">
    <property type="entry name" value="SBP_bac_1"/>
    <property type="match status" value="1"/>
</dbReference>
<proteinExistence type="inferred from homology"/>
<dbReference type="PANTHER" id="PTHR43649:SF12">
    <property type="entry name" value="DIACETYLCHITOBIOSE BINDING PROTEIN DASA"/>
    <property type="match status" value="1"/>
</dbReference>
<sequence>MKKLGLFLIVLAIIALPVFANGQSEQKATGPRTLSVLLSEEPSSGDALSLILDKWAAETGNKVERLVIPYDDQITKFPLMAKNKDLPDLVATTRLTRLYPDEFLDLSTVINMAIFEPQAVAIIGQDYTSNKNLCLPQQFTITNVYYNADAFKKAGIEVPTVDDPWTLDELYANAKLLQEKGGVKYGMAMDASRARYDNMIYMNGGSITVKNGNSFAVNVNSKANVEALEKFIEWNNTVMPKAIWAGGTNDNPADYFKNGDVGIYFSGSWQYNGFYQDIKAFNWGVMPSPVGAKGPSAIMGGSGLAVPANADGKDLAIEFLKWFYEDSANFQEYLNNDKGLSSLKDVTYSPADPKVVADYKVLQSEVAKVSDAFNVDEQSNWRNYYDNEYRDALRQAVYGSVSAKDSLDDFANKLSKKSGWPLAK</sequence>
<organism evidence="4 5">
    <name type="scientific">Bullifex porci</name>
    <dbReference type="NCBI Taxonomy" id="2606638"/>
    <lineage>
        <taxon>Bacteria</taxon>
        <taxon>Pseudomonadati</taxon>
        <taxon>Spirochaetota</taxon>
        <taxon>Spirochaetia</taxon>
        <taxon>Spirochaetales</taxon>
        <taxon>Spirochaetaceae</taxon>
        <taxon>Bullifex</taxon>
    </lineage>
</organism>
<comment type="caution">
    <text evidence="4">The sequence shown here is derived from an EMBL/GenBank/DDBJ whole genome shotgun (WGS) entry which is preliminary data.</text>
</comment>
<keyword evidence="3" id="KW-0732">Signal</keyword>
<feature type="chain" id="PRO_5031139123" evidence="3">
    <location>
        <begin position="21"/>
        <end position="424"/>
    </location>
</feature>
<dbReference type="InterPro" id="IPR006059">
    <property type="entry name" value="SBP"/>
</dbReference>
<dbReference type="Gene3D" id="3.40.190.10">
    <property type="entry name" value="Periplasmic binding protein-like II"/>
    <property type="match status" value="1"/>
</dbReference>
<dbReference type="Proteomes" id="UP000460549">
    <property type="component" value="Unassembled WGS sequence"/>
</dbReference>
<dbReference type="SUPFAM" id="SSF53850">
    <property type="entry name" value="Periplasmic binding protein-like II"/>
    <property type="match status" value="1"/>
</dbReference>